<dbReference type="RefSeq" id="WP_369206867.1">
    <property type="nucleotide sequence ID" value="NZ_JBFNXQ010000036.1"/>
</dbReference>
<gene>
    <name evidence="1" type="ORF">ABQ292_12760</name>
</gene>
<dbReference type="EMBL" id="JBFNXQ010000036">
    <property type="protein sequence ID" value="MEX5719233.1"/>
    <property type="molecule type" value="Genomic_DNA"/>
</dbReference>
<comment type="caution">
    <text evidence="1">The sequence shown here is derived from an EMBL/GenBank/DDBJ whole genome shotgun (WGS) entry which is preliminary data.</text>
</comment>
<organism evidence="1 2">
    <name type="scientific">Geodermatophilus maliterrae</name>
    <dbReference type="NCBI Taxonomy" id="3162531"/>
    <lineage>
        <taxon>Bacteria</taxon>
        <taxon>Bacillati</taxon>
        <taxon>Actinomycetota</taxon>
        <taxon>Actinomycetes</taxon>
        <taxon>Geodermatophilales</taxon>
        <taxon>Geodermatophilaceae</taxon>
        <taxon>Geodermatophilus</taxon>
    </lineage>
</organism>
<evidence type="ECO:0000313" key="2">
    <source>
        <dbReference type="Proteomes" id="UP001560045"/>
    </source>
</evidence>
<sequence length="126" mass="13024">MAPADDDQARAAREAAARARLLEAGAAGLPRPPWLHGAQPPSAADLVRFALWRAGGEDADGDVLLAALALLPAVRAEADQLEAGLLLTARACGLSWPRISAALGLASPQAAQQRFDRVSGRVEGRG</sequence>
<dbReference type="Proteomes" id="UP001560045">
    <property type="component" value="Unassembled WGS sequence"/>
</dbReference>
<evidence type="ECO:0008006" key="3">
    <source>
        <dbReference type="Google" id="ProtNLM"/>
    </source>
</evidence>
<proteinExistence type="predicted"/>
<accession>A0ABV3XF83</accession>
<evidence type="ECO:0000313" key="1">
    <source>
        <dbReference type="EMBL" id="MEX5719233.1"/>
    </source>
</evidence>
<keyword evidence="2" id="KW-1185">Reference proteome</keyword>
<protein>
    <recommendedName>
        <fullName evidence="3">DNA-binding protein</fullName>
    </recommendedName>
</protein>
<reference evidence="1 2" key="1">
    <citation type="submission" date="2024-06" db="EMBL/GenBank/DDBJ databases">
        <title>Draft genome sequence of Geodermatophilus badlandi, a novel member of the Geodermatophilaceae isolated from badland sedimentary rocks in the Red desert, Wyoming, USA.</title>
        <authorList>
            <person name="Ben Tekaya S."/>
            <person name="Nouioui I."/>
            <person name="Flores G.M."/>
            <person name="Shaal M.N."/>
            <person name="Bredoire F."/>
            <person name="Basile F."/>
            <person name="Van Diepen L."/>
            <person name="Ward N.L."/>
        </authorList>
    </citation>
    <scope>NUCLEOTIDE SEQUENCE [LARGE SCALE GENOMIC DNA]</scope>
    <source>
        <strain evidence="1 2">WL48A</strain>
    </source>
</reference>
<name>A0ABV3XF83_9ACTN</name>